<dbReference type="AlphaFoldDB" id="A0A6M3KX62"/>
<accession>A0A6M3KX62</accession>
<evidence type="ECO:0000313" key="1">
    <source>
        <dbReference type="EMBL" id="QJA86510.1"/>
    </source>
</evidence>
<proteinExistence type="predicted"/>
<reference evidence="1" key="1">
    <citation type="submission" date="2020-03" db="EMBL/GenBank/DDBJ databases">
        <title>The deep terrestrial virosphere.</title>
        <authorList>
            <person name="Holmfeldt K."/>
            <person name="Nilsson E."/>
            <person name="Simone D."/>
            <person name="Lopez-Fernandez M."/>
            <person name="Wu X."/>
            <person name="de Brujin I."/>
            <person name="Lundin D."/>
            <person name="Andersson A."/>
            <person name="Bertilsson S."/>
            <person name="Dopson M."/>
        </authorList>
    </citation>
    <scope>NUCLEOTIDE SEQUENCE</scope>
    <source>
        <strain evidence="1">MM415B02063</strain>
    </source>
</reference>
<gene>
    <name evidence="1" type="ORF">MM415B02063_0012</name>
</gene>
<protein>
    <submittedName>
        <fullName evidence="1">Uncharacterized protein</fullName>
    </submittedName>
</protein>
<dbReference type="EMBL" id="MT142639">
    <property type="protein sequence ID" value="QJA86510.1"/>
    <property type="molecule type" value="Genomic_DNA"/>
</dbReference>
<organism evidence="1">
    <name type="scientific">viral metagenome</name>
    <dbReference type="NCBI Taxonomy" id="1070528"/>
    <lineage>
        <taxon>unclassified sequences</taxon>
        <taxon>metagenomes</taxon>
        <taxon>organismal metagenomes</taxon>
    </lineage>
</organism>
<sequence length="166" mass="18799">MTKQEMREYVKKEMYNPGYLAYALAIIDRLLNLPEDTSRPDYKFELGARVEVFQPSSTMYHREIGIVVGRGFCGSANRYAVKLCNVDGSPIVGLFEDEMVLSAPEPKFKVGDVVKCAHPTTTGFSVATINTERDDTGCYCGEYLNGGYMCRWEHELELIYRDPEAK</sequence>
<name>A0A6M3KX62_9ZZZZ</name>